<dbReference type="RefSeq" id="WP_075128635.1">
    <property type="nucleotide sequence ID" value="NZ_MSIE01000056.1"/>
</dbReference>
<reference evidence="2 3" key="1">
    <citation type="submission" date="2016-12" db="EMBL/GenBank/DDBJ databases">
        <title>The draft genome sequence of Actinophytocola sp. 11-183.</title>
        <authorList>
            <person name="Wang W."/>
            <person name="Yuan L."/>
        </authorList>
    </citation>
    <scope>NUCLEOTIDE SEQUENCE [LARGE SCALE GENOMIC DNA]</scope>
    <source>
        <strain evidence="2 3">11-183</strain>
    </source>
</reference>
<protein>
    <submittedName>
        <fullName evidence="2">HSP18 transcriptional regulator</fullName>
    </submittedName>
</protein>
<dbReference type="Proteomes" id="UP000185596">
    <property type="component" value="Unassembled WGS sequence"/>
</dbReference>
<feature type="region of interest" description="Disordered" evidence="1">
    <location>
        <begin position="185"/>
        <end position="210"/>
    </location>
</feature>
<evidence type="ECO:0000256" key="1">
    <source>
        <dbReference type="SAM" id="MobiDB-lite"/>
    </source>
</evidence>
<comment type="caution">
    <text evidence="2">The sequence shown here is derived from an EMBL/GenBank/DDBJ whole genome shotgun (WGS) entry which is preliminary data.</text>
</comment>
<keyword evidence="3" id="KW-1185">Reference proteome</keyword>
<evidence type="ECO:0000313" key="3">
    <source>
        <dbReference type="Proteomes" id="UP000185596"/>
    </source>
</evidence>
<proteinExistence type="predicted"/>
<dbReference type="EMBL" id="MSIE01000056">
    <property type="protein sequence ID" value="OLF13389.1"/>
    <property type="molecule type" value="Genomic_DNA"/>
</dbReference>
<dbReference type="AlphaFoldDB" id="A0A1Q8CG95"/>
<accession>A0A1Q8CG95</accession>
<dbReference type="OrthoDB" id="3827740at2"/>
<organism evidence="2 3">
    <name type="scientific">Actinophytocola xanthii</name>
    <dbReference type="NCBI Taxonomy" id="1912961"/>
    <lineage>
        <taxon>Bacteria</taxon>
        <taxon>Bacillati</taxon>
        <taxon>Actinomycetota</taxon>
        <taxon>Actinomycetes</taxon>
        <taxon>Pseudonocardiales</taxon>
        <taxon>Pseudonocardiaceae</taxon>
    </lineage>
</organism>
<sequence>MSDTADDLSAARAFALVEAVLDEVRGSGAGSGEEVLTGLEVLRRLREELAAWEPELITAAREQGVSWARIAPALGVTSRQAAERRYLRLRPSSTGEATGEERVRAERDKRAGDRAVAVWARENSASLRSLAGQVTAVEGLGAAAQAHVERVQQALGEDDAAALLAPLAGAHAHLREDHAALADQISSLTRETDQLRRRPRDRHVSPAEGA</sequence>
<dbReference type="STRING" id="1912961.BU204_27320"/>
<name>A0A1Q8CG95_9PSEU</name>
<evidence type="ECO:0000313" key="2">
    <source>
        <dbReference type="EMBL" id="OLF13389.1"/>
    </source>
</evidence>
<gene>
    <name evidence="2" type="ORF">BU204_27320</name>
</gene>